<protein>
    <recommendedName>
        <fullName evidence="3">PIN domain-containing protein</fullName>
    </recommendedName>
</protein>
<name>A0ABQ1M7Y7_9BACT</name>
<reference evidence="2" key="1">
    <citation type="journal article" date="2019" name="Int. J. Syst. Evol. Microbiol.">
        <title>The Global Catalogue of Microorganisms (GCM) 10K type strain sequencing project: providing services to taxonomists for standard genome sequencing and annotation.</title>
        <authorList>
            <consortium name="The Broad Institute Genomics Platform"/>
            <consortium name="The Broad Institute Genome Sequencing Center for Infectious Disease"/>
            <person name="Wu L."/>
            <person name="Ma J."/>
        </authorList>
    </citation>
    <scope>NUCLEOTIDE SEQUENCE [LARGE SCALE GENOMIC DNA]</scope>
    <source>
        <strain evidence="2">CGMCC 1.12479</strain>
    </source>
</reference>
<accession>A0ABQ1M7Y7</accession>
<dbReference type="Proteomes" id="UP000635885">
    <property type="component" value="Unassembled WGS sequence"/>
</dbReference>
<gene>
    <name evidence="1" type="ORF">GCM10010993_12200</name>
</gene>
<dbReference type="EMBL" id="BMFD01000003">
    <property type="protein sequence ID" value="GGC34794.1"/>
    <property type="molecule type" value="Genomic_DNA"/>
</dbReference>
<keyword evidence="2" id="KW-1185">Reference proteome</keyword>
<evidence type="ECO:0000313" key="1">
    <source>
        <dbReference type="EMBL" id="GGC34794.1"/>
    </source>
</evidence>
<organism evidence="1 2">
    <name type="scientific">Belliella aquatica</name>
    <dbReference type="NCBI Taxonomy" id="1323734"/>
    <lineage>
        <taxon>Bacteria</taxon>
        <taxon>Pseudomonadati</taxon>
        <taxon>Bacteroidota</taxon>
        <taxon>Cytophagia</taxon>
        <taxon>Cytophagales</taxon>
        <taxon>Cyclobacteriaceae</taxon>
        <taxon>Belliella</taxon>
    </lineage>
</organism>
<comment type="caution">
    <text evidence="1">The sequence shown here is derived from an EMBL/GenBank/DDBJ whole genome shotgun (WGS) entry which is preliminary data.</text>
</comment>
<proteinExistence type="predicted"/>
<dbReference type="RefSeq" id="WP_229744248.1">
    <property type="nucleotide sequence ID" value="NZ_BMFD01000003.1"/>
</dbReference>
<evidence type="ECO:0008006" key="3">
    <source>
        <dbReference type="Google" id="ProtNLM"/>
    </source>
</evidence>
<evidence type="ECO:0000313" key="2">
    <source>
        <dbReference type="Proteomes" id="UP000635885"/>
    </source>
</evidence>
<sequence length="185" mass="21300">MEMKKNDKIILIDADVISHYISGGQILLLPKIFPFPIKVLDKVYAEISRMPGKKIEVDNLINFNLMELITFPENDPQIKKEYLHIKKLMFKGDGESACLAVVRYSKNILASSNLKDIANYCKMHQITYLTTMDFLCQAVENGQLSESECDNFIQKVLQAGSRLPVNSWKEFECKNLTFKILRNNF</sequence>